<keyword evidence="13" id="KW-0946">Virion</keyword>
<dbReference type="GO" id="GO:0044172">
    <property type="term" value="C:host cell endoplasmic reticulum-Golgi intermediate compartment"/>
    <property type="evidence" value="ECO:0007669"/>
    <property type="project" value="UniProtKB-SubCell"/>
</dbReference>
<evidence type="ECO:0000313" key="23">
    <source>
        <dbReference type="Proteomes" id="UP000680419"/>
    </source>
</evidence>
<evidence type="ECO:0000256" key="14">
    <source>
        <dbReference type="ARBA" id="ARBA00023184"/>
    </source>
</evidence>
<dbReference type="InterPro" id="IPR007322">
    <property type="entry name" value="RNA_pol_bunyavir"/>
</dbReference>
<dbReference type="KEGG" id="vg:80550437"/>
<dbReference type="GeneID" id="80550437"/>
<evidence type="ECO:0000256" key="6">
    <source>
        <dbReference type="ARBA" id="ARBA00012494"/>
    </source>
</evidence>
<dbReference type="RefSeq" id="YP_010840032.1">
    <property type="nucleotide sequence ID" value="NC_078350.1"/>
</dbReference>
<comment type="function">
    <text evidence="20">RNA-dependent RNA polymerase, which is responsible for the replication and transcription of the viral RNA genome using antigenomic RNA as an intermediate. During transcription, synthesizes subgenomic RNAs and assures their capping by a cap-snatching mechanism, which involves the endonuclease activity cleaving the host capped pre-mRNAs. These short capped RNAs are then used as primers for viral transcription. The 3'-end of subgenomic mRNAs molecules are not polyadenylated. During replication, the polymerase binds the 5' and 3' vRNA extremities at distinct sites. In turn, significant conformational changes occur in the polymerase and in vRNA to initiate active RNA synthesis. As a consequence of the use of the same enzyme for both transcription and replication, these mechanisms need to be well coordinated.</text>
</comment>
<reference evidence="22" key="1">
    <citation type="journal article" date="2020" name="MSphere">
        <title>Insights into the evolutionary origin of Mediterranean sandfly fever viruses.</title>
        <authorList>
            <person name="Marklewitz M."/>
            <person name="Tchouassi D.P."/>
            <person name="Hieke C."/>
            <person name="Heyde V."/>
            <person name="Torto B."/>
            <person name="Sang R."/>
            <person name="Junglen S."/>
        </authorList>
    </citation>
    <scope>NUCLEOTIDE SEQUENCE</scope>
    <source>
        <strain evidence="22">SP105-KE-2016</strain>
    </source>
</reference>
<dbReference type="Pfam" id="PF15518">
    <property type="entry name" value="L_protein_N"/>
    <property type="match status" value="1"/>
</dbReference>
<dbReference type="GO" id="GO:0006351">
    <property type="term" value="P:DNA-templated transcription"/>
    <property type="evidence" value="ECO:0007669"/>
    <property type="project" value="InterPro"/>
</dbReference>
<dbReference type="GO" id="GO:0044423">
    <property type="term" value="C:virion component"/>
    <property type="evidence" value="ECO:0007669"/>
    <property type="project" value="UniProtKB-KW"/>
</dbReference>
<evidence type="ECO:0000256" key="16">
    <source>
        <dbReference type="ARBA" id="ARBA00030285"/>
    </source>
</evidence>
<feature type="domain" description="RdRp catalytic" evidence="21">
    <location>
        <begin position="976"/>
        <end position="1167"/>
    </location>
</feature>
<dbReference type="Proteomes" id="UP000680419">
    <property type="component" value="Genome"/>
</dbReference>
<dbReference type="InterPro" id="IPR029124">
    <property type="entry name" value="L_protein_N"/>
</dbReference>
<dbReference type="InterPro" id="IPR007099">
    <property type="entry name" value="RNA-dir_pol_NSvirus"/>
</dbReference>
<evidence type="ECO:0000313" key="22">
    <source>
        <dbReference type="EMBL" id="QNJ99604.1"/>
    </source>
</evidence>
<evidence type="ECO:0000256" key="3">
    <source>
        <dbReference type="ARBA" id="ARBA00004136"/>
    </source>
</evidence>
<evidence type="ECO:0000256" key="12">
    <source>
        <dbReference type="ARBA" id="ARBA00022842"/>
    </source>
</evidence>
<evidence type="ECO:0000256" key="10">
    <source>
        <dbReference type="ARBA" id="ARBA00022801"/>
    </source>
</evidence>
<evidence type="ECO:0000256" key="4">
    <source>
        <dbReference type="ARBA" id="ARBA00004328"/>
    </source>
</evidence>
<keyword evidence="22" id="KW-0696">RNA-directed RNA polymerase</keyword>
<comment type="subcellular location">
    <subcellularLocation>
        <location evidence="3">Host Golgi apparatus</location>
    </subcellularLocation>
    <subcellularLocation>
        <location evidence="5">Host endoplasmic reticulum-Golgi intermediate compartment</location>
    </subcellularLocation>
    <subcellularLocation>
        <location evidence="4">Virion</location>
    </subcellularLocation>
</comment>
<dbReference type="PROSITE" id="PS50525">
    <property type="entry name" value="RDRP_SSRNA_NEG_SEG"/>
    <property type="match status" value="1"/>
</dbReference>
<name>A0A7G8PYJ8_9VIRU</name>
<accession>A0A7G8PYJ8</accession>
<evidence type="ECO:0000256" key="9">
    <source>
        <dbReference type="ARBA" id="ARBA00022723"/>
    </source>
</evidence>
<keyword evidence="23" id="KW-1185">Reference proteome</keyword>
<keyword evidence="9" id="KW-0479">Metal-binding</keyword>
<evidence type="ECO:0000256" key="8">
    <source>
        <dbReference type="ARBA" id="ARBA00022679"/>
    </source>
</evidence>
<sequence length="2092" mass="238204">MNVILERQQQIPDGFTMRTLRSYDESLMGCILPDFEVKKTLTGVEIDMDLGTLSAASTVGSTLVQKSLLTASSLPNFVHDFTFGHLESKTDKMFSSVFGVKNDGYDHLTPDVIIKSPGSTYYVVEFTTFRGHPEGSKQAALNKFSRYEIPCLNRSVGNKVSLNVISVHRTGLWSNLELEDEEVNEMIFRFRLAVSIYEDIKILFPDLSDDSGHLDMTDRLVLGILSHIQDNWDKTEESFPSFQRELFEQFRSMEPDEEYLTKIISQCLNDAQRSIARNIDPSSSREEKLSANYVDAQAKIEAVLKSYSADRKTRNIYDSKSTSQIPPWIFCEGPEGKDLVPLKDLTVVGDQPMLRIWKEVVHQADREEIERMFDFEEKELEKAYDGSIDRPDQRNKYHRVRLDLDSEDEDYIASLGVNGKSARSNVTSTIARERSKLPFSPDHDTTDIESFLSNRTDLGLFKPEEGEYFAPFREDKDVRVAAAMIHQPDLVCSTGSNEMIDAHYKFIDSAFGSWCQTVSLIGAELSASVKQHVKRNFYVIKRIMNSPFFMLIKPTNSKSHIFVSFALIKRYHIRDIHDGHVFKKYLDGGDLLVTDFVSYKLSKLTNLCKCMPLMECALCFWAESYGIDPWMAVDQVSQSETASSLECAFMTKLSLLTLIEDKATTEELQTIMRYIVMEGFVSLPEIPNPQKMISKFPKVLRSELQVFLLHRVCDSILRIAGSPFILRKKDGSISWSRLFNPLSQSGIHELQPLISCCYNGYFKNKEEETEPSALSAMYKKIIELEHLRPPTDDNLGWKDPLEPKMHEFSASYLKKICTHAKLILRKTYGANFMTQLDNQILRDVSSITLERLATLKATSEFNKNWYVYKDVKDKNYTRDKLLFKMSEFANEGKALAIEKFDECMREIENRGCMHICLFKKAQHGGLREIYVLGAEERIVQCIIEAISKAIGKFFHSDTLCNPSNKTKIPESHGSRARKQCKGSIWTTATSDDARKWNQGHYVTKFALMLCEFTSPKWWPVIIRGCSMFTKKRMMMSLDFLKILDNHRELDIEDDFVQQLFKGYHGQEVHPWVQPGKTYLETTTGMMQGILHFTSSLLHTLHQEFTRMLSLKLFDMKVKPESSHKVVIDMMQGSDDSSMLISFPSDDDAMLARYKMTAALCFRIKKSLGVFVGIYPSEKSTSNTDFVMEYNSEFYFHSQHVRPTIRWIAACCTLPEVETLVARQEEASNLMTSVSEGGGSFSLTAMVQQAQCTLHYLLIGMGMSPIFKEFRRSILKWKDPGLGFFLLDNPYCAGLGGFRYNLYKAVTTTPLQKIYSYFLRKVRGGDEQAGPDNIPETCSVSPGGALIMSSSIRWGNKEKFKKMRKRLNIPEDWSDQIDANPEVLYRAPRTGNEILLRVAEKLHSPGVVSSLSSGNSVCRVMASSVYFLSASIFEDVGKPEFSILDDSKYSLLQKLMSYEGLSGVNDIQPEDILFLFPNVEELESLDLVVFNRGAIEIIPRSSTREATQTKIVVFDTHQSRVSPEKLVSDKWFGTEKSRIGSTAFKKEWGRLTNVIRWLRNTPEETRIASPLHNQVQIRNFFARLEPRPRTVRVTGAPVKKRSGISKLAMVVRDNFTRGGYVKGIEDISGTIRSIHSEAVRHLMFSVLQGPYSTDTKIDLAQKVLYATDPIPLREQEGKTKTNVLALCQRFVQEEPGILDLIEELGAGTVGGFIRPQRSYFDKSSGTVFYYDKGTWRGVMDGMQIQIDVFNRKGLPTHIEAIHIVESSAGPWEVSQSIKKWAEDMGITNNIDYSRNCRPGARYWMHDFRMMGSSFPFGCPVYIIKGKMSVDRTIDEAKLKISVKRNTLNLTLQENERSLNILSYTASDYDMSPHSLSTPEYGIPNALKHFQMEPSKSWVHCNPIPPRFLKRLSELCAGEGYSIRIDKSALKEMVKTCTESALRSKVGARFAELPVSASTVSNFDMGMVVDMMIEDSDFSIFETMAKELESDLKLDYDDIEFDKSDIDIFGPSHYKELVNLSLLAHPLMDGFIEILISAMGRRDLRKLEETGRVAERFEAKARMLYKFLGRNPQSVIIDSLEIDDEDPDTEEEMG</sequence>
<proteinExistence type="inferred from homology"/>
<evidence type="ECO:0000256" key="2">
    <source>
        <dbReference type="ARBA" id="ARBA00001946"/>
    </source>
</evidence>
<organism evidence="22 23">
    <name type="scientific">Bogoria virus</name>
    <dbReference type="NCBI Taxonomy" id="2767007"/>
    <lineage>
        <taxon>Viruses</taxon>
        <taxon>Riboviria</taxon>
        <taxon>Orthornavirae</taxon>
        <taxon>Negarnaviricota</taxon>
        <taxon>Polyploviricotina</taxon>
        <taxon>Bunyaviricetes</taxon>
        <taxon>Hareavirales</taxon>
        <taxon>Phenuiviridae</taxon>
        <taxon>Phlebovirus</taxon>
        <taxon>Phlebovirus bogoriaense</taxon>
    </lineage>
</organism>
<keyword evidence="8" id="KW-0808">Transferase</keyword>
<gene>
    <name evidence="22" type="primary">RdRp</name>
</gene>
<dbReference type="GO" id="GO:0044177">
    <property type="term" value="C:host cell Golgi apparatus"/>
    <property type="evidence" value="ECO:0007669"/>
    <property type="project" value="UniProtKB-SubCell"/>
</dbReference>
<dbReference type="EC" id="2.7.7.48" evidence="6"/>
<evidence type="ECO:0000256" key="11">
    <source>
        <dbReference type="ARBA" id="ARBA00022812"/>
    </source>
</evidence>
<evidence type="ECO:0000256" key="17">
    <source>
        <dbReference type="ARBA" id="ARBA00030436"/>
    </source>
</evidence>
<evidence type="ECO:0000256" key="20">
    <source>
        <dbReference type="ARBA" id="ARBA00046037"/>
    </source>
</evidence>
<dbReference type="GO" id="GO:0046872">
    <property type="term" value="F:metal ion binding"/>
    <property type="evidence" value="ECO:0007669"/>
    <property type="project" value="UniProtKB-KW"/>
</dbReference>
<comment type="cofactor">
    <cofactor evidence="1">
        <name>Mn(2+)</name>
        <dbReference type="ChEBI" id="CHEBI:29035"/>
    </cofactor>
</comment>
<keyword evidence="12" id="KW-0460">Magnesium</keyword>
<evidence type="ECO:0000256" key="1">
    <source>
        <dbReference type="ARBA" id="ARBA00001936"/>
    </source>
</evidence>
<evidence type="ECO:0000256" key="7">
    <source>
        <dbReference type="ARBA" id="ARBA00018602"/>
    </source>
</evidence>
<keyword evidence="14" id="KW-1038">Host endoplasmic reticulum</keyword>
<evidence type="ECO:0000256" key="19">
    <source>
        <dbReference type="ARBA" id="ARBA00034123"/>
    </source>
</evidence>
<evidence type="ECO:0000256" key="5">
    <source>
        <dbReference type="ARBA" id="ARBA00004452"/>
    </source>
</evidence>
<protein>
    <recommendedName>
        <fullName evidence="7">RNA-directed RNA polymerase L</fullName>
        <ecNumber evidence="6">2.7.7.48</ecNumber>
    </recommendedName>
    <alternativeName>
        <fullName evidence="16">Large structural protein</fullName>
    </alternativeName>
    <alternativeName>
        <fullName evidence="18">Replicase</fullName>
    </alternativeName>
    <alternativeName>
        <fullName evidence="17">Transcriptase</fullName>
    </alternativeName>
</protein>
<dbReference type="GO" id="GO:0039694">
    <property type="term" value="P:viral RNA genome replication"/>
    <property type="evidence" value="ECO:0007669"/>
    <property type="project" value="InterPro"/>
</dbReference>
<evidence type="ECO:0000256" key="15">
    <source>
        <dbReference type="ARBA" id="ARBA00023211"/>
    </source>
</evidence>
<comment type="cofactor">
    <cofactor evidence="2">
        <name>Mg(2+)</name>
        <dbReference type="ChEBI" id="CHEBI:18420"/>
    </cofactor>
</comment>
<dbReference type="Pfam" id="PF04196">
    <property type="entry name" value="Bunya_RdRp"/>
    <property type="match status" value="1"/>
</dbReference>
<dbReference type="GO" id="GO:0003968">
    <property type="term" value="F:RNA-directed RNA polymerase activity"/>
    <property type="evidence" value="ECO:0007669"/>
    <property type="project" value="UniProtKB-KW"/>
</dbReference>
<keyword evidence="11" id="KW-1040">Host Golgi apparatus</keyword>
<evidence type="ECO:0000259" key="21">
    <source>
        <dbReference type="PROSITE" id="PS50525"/>
    </source>
</evidence>
<keyword evidence="10" id="KW-0378">Hydrolase</keyword>
<keyword evidence="22" id="KW-0548">Nucleotidyltransferase</keyword>
<dbReference type="Pfam" id="PF12603">
    <property type="entry name" value="L_PA-C-like"/>
    <property type="match status" value="1"/>
</dbReference>
<comment type="similarity">
    <text evidence="19">Belongs to the Bunyavirales RNA polymerase family.</text>
</comment>
<evidence type="ECO:0000256" key="13">
    <source>
        <dbReference type="ARBA" id="ARBA00022844"/>
    </source>
</evidence>
<keyword evidence="15" id="KW-0464">Manganese</keyword>
<dbReference type="EMBL" id="MT270828">
    <property type="protein sequence ID" value="QNJ99604.1"/>
    <property type="molecule type" value="Genomic_RNA"/>
</dbReference>
<dbReference type="GO" id="GO:0016787">
    <property type="term" value="F:hydrolase activity"/>
    <property type="evidence" value="ECO:0007669"/>
    <property type="project" value="UniProtKB-KW"/>
</dbReference>
<dbReference type="InterPro" id="IPR022531">
    <property type="entry name" value="L_PA-C-like"/>
</dbReference>
<evidence type="ECO:0000256" key="18">
    <source>
        <dbReference type="ARBA" id="ARBA00031012"/>
    </source>
</evidence>